<accession>A0A9P8VIT3</accession>
<dbReference type="AlphaFoldDB" id="A0A9P8VIT3"/>
<feature type="transmembrane region" description="Helical" evidence="1">
    <location>
        <begin position="144"/>
        <end position="161"/>
    </location>
</feature>
<reference evidence="3" key="1">
    <citation type="journal article" date="2021" name="Nat. Commun.">
        <title>Genetic determinants of endophytism in the Arabidopsis root mycobiome.</title>
        <authorList>
            <person name="Mesny F."/>
            <person name="Miyauchi S."/>
            <person name="Thiergart T."/>
            <person name="Pickel B."/>
            <person name="Atanasova L."/>
            <person name="Karlsson M."/>
            <person name="Huettel B."/>
            <person name="Barry K.W."/>
            <person name="Haridas S."/>
            <person name="Chen C."/>
            <person name="Bauer D."/>
            <person name="Andreopoulos W."/>
            <person name="Pangilinan J."/>
            <person name="LaButti K."/>
            <person name="Riley R."/>
            <person name="Lipzen A."/>
            <person name="Clum A."/>
            <person name="Drula E."/>
            <person name="Henrissat B."/>
            <person name="Kohler A."/>
            <person name="Grigoriev I.V."/>
            <person name="Martin F.M."/>
            <person name="Hacquard S."/>
        </authorList>
    </citation>
    <scope>NUCLEOTIDE SEQUENCE</scope>
    <source>
        <strain evidence="3">MPI-SDFR-AT-0117</strain>
    </source>
</reference>
<feature type="transmembrane region" description="Helical" evidence="1">
    <location>
        <begin position="39"/>
        <end position="60"/>
    </location>
</feature>
<evidence type="ECO:0000259" key="2">
    <source>
        <dbReference type="Pfam" id="PF24800"/>
    </source>
</evidence>
<feature type="transmembrane region" description="Helical" evidence="1">
    <location>
        <begin position="6"/>
        <end position="27"/>
    </location>
</feature>
<proteinExistence type="predicted"/>
<keyword evidence="1" id="KW-0812">Transmembrane</keyword>
<evidence type="ECO:0000313" key="3">
    <source>
        <dbReference type="EMBL" id="KAH6693482.1"/>
    </source>
</evidence>
<dbReference type="OrthoDB" id="2560628at2759"/>
<sequence length="276" mass="30179">MLNAHVSLGIVEIVVYTPMLPVSIYVLCKNWKSPPRMAWYPIVTFCMLRIAGGIMTIVRGDNTQNINLIIASIVVLGLGTIPLTVALIGLVRIIFILCLEGSSRLNHIIRLIHVIFLATVALFIAGGVLNSDATASSSASGPSRAAYILLAVLLAIAYIYFSLLASPLIAIRIAYGILGSFNDIYSKWDPVFGSALAFGLMALLPEFIAICIFVHLGFYSIKHRGNMPEAPIRDDSEFWGRRRRNGRRGLRGLGGWNDVSEVSQVEGTTPRAKYET</sequence>
<dbReference type="Proteomes" id="UP000770015">
    <property type="component" value="Unassembled WGS sequence"/>
</dbReference>
<protein>
    <recommendedName>
        <fullName evidence="2">DUF7702 domain-containing protein</fullName>
    </recommendedName>
</protein>
<comment type="caution">
    <text evidence="3">The sequence shown here is derived from an EMBL/GenBank/DDBJ whole genome shotgun (WGS) entry which is preliminary data.</text>
</comment>
<keyword evidence="1" id="KW-0472">Membrane</keyword>
<dbReference type="PANTHER" id="PTHR42109">
    <property type="entry name" value="UNPLACED GENOMIC SCAFFOLD UM_SCAF_CONTIG_1.265, WHOLE GENOME SHOTGUN SEQUENCE"/>
    <property type="match status" value="1"/>
</dbReference>
<feature type="domain" description="DUF7702" evidence="2">
    <location>
        <begin position="4"/>
        <end position="164"/>
    </location>
</feature>
<dbReference type="EMBL" id="JAGSXJ010000003">
    <property type="protein sequence ID" value="KAH6693482.1"/>
    <property type="molecule type" value="Genomic_DNA"/>
</dbReference>
<feature type="transmembrane region" description="Helical" evidence="1">
    <location>
        <begin position="191"/>
        <end position="218"/>
    </location>
</feature>
<evidence type="ECO:0000256" key="1">
    <source>
        <dbReference type="SAM" id="Phobius"/>
    </source>
</evidence>
<keyword evidence="1" id="KW-1133">Transmembrane helix</keyword>
<feature type="transmembrane region" description="Helical" evidence="1">
    <location>
        <begin position="66"/>
        <end position="99"/>
    </location>
</feature>
<gene>
    <name evidence="3" type="ORF">F5X68DRAFT_227892</name>
</gene>
<organism evidence="3 4">
    <name type="scientific">Plectosphaerella plurivora</name>
    <dbReference type="NCBI Taxonomy" id="936078"/>
    <lineage>
        <taxon>Eukaryota</taxon>
        <taxon>Fungi</taxon>
        <taxon>Dikarya</taxon>
        <taxon>Ascomycota</taxon>
        <taxon>Pezizomycotina</taxon>
        <taxon>Sordariomycetes</taxon>
        <taxon>Hypocreomycetidae</taxon>
        <taxon>Glomerellales</taxon>
        <taxon>Plectosphaerellaceae</taxon>
        <taxon>Plectosphaerella</taxon>
    </lineage>
</organism>
<dbReference type="Pfam" id="PF24800">
    <property type="entry name" value="DUF7702"/>
    <property type="match status" value="1"/>
</dbReference>
<name>A0A9P8VIT3_9PEZI</name>
<evidence type="ECO:0000313" key="4">
    <source>
        <dbReference type="Proteomes" id="UP000770015"/>
    </source>
</evidence>
<dbReference type="PANTHER" id="PTHR42109:SF2">
    <property type="entry name" value="INTEGRAL MEMBRANE PROTEIN"/>
    <property type="match status" value="1"/>
</dbReference>
<dbReference type="InterPro" id="IPR056119">
    <property type="entry name" value="DUF7702"/>
</dbReference>
<feature type="transmembrane region" description="Helical" evidence="1">
    <location>
        <begin position="111"/>
        <end position="129"/>
    </location>
</feature>
<keyword evidence="4" id="KW-1185">Reference proteome</keyword>